<reference evidence="1 2" key="1">
    <citation type="submission" date="2024-02" db="EMBL/GenBank/DDBJ databases">
        <authorList>
            <person name="Chen Y."/>
            <person name="Shah S."/>
            <person name="Dougan E. K."/>
            <person name="Thang M."/>
            <person name="Chan C."/>
        </authorList>
    </citation>
    <scope>NUCLEOTIDE SEQUENCE [LARGE SCALE GENOMIC DNA]</scope>
</reference>
<dbReference type="PANTHER" id="PTHR35866">
    <property type="entry name" value="PUTATIVE-RELATED"/>
    <property type="match status" value="1"/>
</dbReference>
<dbReference type="Pfam" id="PF03692">
    <property type="entry name" value="CxxCxxCC"/>
    <property type="match status" value="1"/>
</dbReference>
<dbReference type="PANTHER" id="PTHR35866:SF1">
    <property type="entry name" value="YKGJ FAMILY CYSTEINE CLUSTER PROTEIN"/>
    <property type="match status" value="1"/>
</dbReference>
<dbReference type="InterPro" id="IPR005358">
    <property type="entry name" value="Puta_zinc/iron-chelating_dom"/>
</dbReference>
<sequence>MCGNCCTGPPGTVMLDDEEQAALAVRLDMSVEAFVDQYTRPIDGGVTLTERLTAFGHDCIFLDRTTVPGRAVCGVYEDRPKQCRTWPFWKRNLIDERAWDRSFDARFEPYLMCAFDAQDHDDARAWLAAAARPEVGQRLEAIYGMIADQVAALAPTCVASGRCCNFESYGHRLYVTGLEAAWCVSQLAPEHPEFSEDAVARAQSRGGCPFQFGKLCGVHVIKPVGCRTYFCDPRAEGWQEALTERAHGMVKTLHEAADVPYRYMEWRAMLSLFAGLSSNSP</sequence>
<name>A0ABP0LXT0_9DINO</name>
<accession>A0ABP0LXT0</accession>
<proteinExistence type="predicted"/>
<protein>
    <submittedName>
        <fullName evidence="1">Uncharacterized protein HP_0274</fullName>
    </submittedName>
</protein>
<organism evidence="1 2">
    <name type="scientific">Durusdinium trenchii</name>
    <dbReference type="NCBI Taxonomy" id="1381693"/>
    <lineage>
        <taxon>Eukaryota</taxon>
        <taxon>Sar</taxon>
        <taxon>Alveolata</taxon>
        <taxon>Dinophyceae</taxon>
        <taxon>Suessiales</taxon>
        <taxon>Symbiodiniaceae</taxon>
        <taxon>Durusdinium</taxon>
    </lineage>
</organism>
<evidence type="ECO:0000313" key="2">
    <source>
        <dbReference type="Proteomes" id="UP001642464"/>
    </source>
</evidence>
<dbReference type="EMBL" id="CAXAMM010018507">
    <property type="protein sequence ID" value="CAK9043551.1"/>
    <property type="molecule type" value="Genomic_DNA"/>
</dbReference>
<feature type="non-terminal residue" evidence="1">
    <location>
        <position position="281"/>
    </location>
</feature>
<dbReference type="Proteomes" id="UP001642464">
    <property type="component" value="Unassembled WGS sequence"/>
</dbReference>
<keyword evidence="2" id="KW-1185">Reference proteome</keyword>
<gene>
    <name evidence="1" type="ORF">SCF082_LOCUS24872</name>
</gene>
<evidence type="ECO:0000313" key="1">
    <source>
        <dbReference type="EMBL" id="CAK9043551.1"/>
    </source>
</evidence>
<comment type="caution">
    <text evidence="1">The sequence shown here is derived from an EMBL/GenBank/DDBJ whole genome shotgun (WGS) entry which is preliminary data.</text>
</comment>